<evidence type="ECO:0000256" key="11">
    <source>
        <dbReference type="ARBA" id="ARBA00023027"/>
    </source>
</evidence>
<keyword evidence="12 17" id="KW-0496">Mitochondrion</keyword>
<dbReference type="GO" id="GO:0031966">
    <property type="term" value="C:mitochondrial membrane"/>
    <property type="evidence" value="ECO:0007669"/>
    <property type="project" value="UniProtKB-SubCell"/>
</dbReference>
<keyword evidence="11" id="KW-0520">NAD</keyword>
<keyword evidence="9" id="KW-0249">Electron transport</keyword>
<keyword evidence="8" id="KW-1278">Translocase</keyword>
<feature type="transmembrane region" description="Helical" evidence="16">
    <location>
        <begin position="82"/>
        <end position="105"/>
    </location>
</feature>
<sequence>MLLTTLMCLIMSFSLSIMLTPSPLLLGVWILITALLISVFLATITYSWVGFLIFLIYVGGMLVMFAYFTAIQPNQFMQTNNMFMSLAITFLLFFMILAPFTPSLLTNMNLLPNFSILSLYSSPNIPILMFLGIMLFLALVAVVKVSKSLLGPLRPFN</sequence>
<reference evidence="17" key="1">
    <citation type="journal article" date="2017" name="Sci. Rep.">
        <title>Multiple introns in a deep-sea Annelid (Decemunciger: Ampharetidae) mitochondrial genome.</title>
        <authorList>
            <person name="Bernardino A.F."/>
            <person name="Li Y."/>
            <person name="Smith C.R."/>
            <person name="Halanych K.M."/>
        </authorList>
    </citation>
    <scope>NUCLEOTIDE SEQUENCE</scope>
</reference>
<feature type="transmembrane region" description="Helical" evidence="16">
    <location>
        <begin position="48"/>
        <end position="70"/>
    </location>
</feature>
<feature type="transmembrane region" description="Helical" evidence="16">
    <location>
        <begin position="125"/>
        <end position="145"/>
    </location>
</feature>
<keyword evidence="10 16" id="KW-1133">Transmembrane helix</keyword>
<evidence type="ECO:0000256" key="2">
    <source>
        <dbReference type="ARBA" id="ARBA00005698"/>
    </source>
</evidence>
<comment type="subcellular location">
    <subcellularLocation>
        <location evidence="1">Mitochondrion membrane</location>
        <topology evidence="1">Multi-pass membrane protein</topology>
    </subcellularLocation>
</comment>
<accession>A0A220T305</accession>
<keyword evidence="7 16" id="KW-0812">Transmembrane</keyword>
<keyword evidence="6" id="KW-0679">Respiratory chain</keyword>
<feature type="transmembrane region" description="Helical" evidence="16">
    <location>
        <begin position="21"/>
        <end position="42"/>
    </location>
</feature>
<evidence type="ECO:0000256" key="12">
    <source>
        <dbReference type="ARBA" id="ARBA00023128"/>
    </source>
</evidence>
<evidence type="ECO:0000256" key="3">
    <source>
        <dbReference type="ARBA" id="ARBA00012944"/>
    </source>
</evidence>
<evidence type="ECO:0000256" key="9">
    <source>
        <dbReference type="ARBA" id="ARBA00022982"/>
    </source>
</evidence>
<keyword evidence="5" id="KW-0813">Transport</keyword>
<keyword evidence="13 16" id="KW-0472">Membrane</keyword>
<evidence type="ECO:0000256" key="1">
    <source>
        <dbReference type="ARBA" id="ARBA00004225"/>
    </source>
</evidence>
<comment type="catalytic activity">
    <reaction evidence="15">
        <text>a ubiquinone + NADH + 5 H(+)(in) = a ubiquinol + NAD(+) + 4 H(+)(out)</text>
        <dbReference type="Rhea" id="RHEA:29091"/>
        <dbReference type="Rhea" id="RHEA-COMP:9565"/>
        <dbReference type="Rhea" id="RHEA-COMP:9566"/>
        <dbReference type="ChEBI" id="CHEBI:15378"/>
        <dbReference type="ChEBI" id="CHEBI:16389"/>
        <dbReference type="ChEBI" id="CHEBI:17976"/>
        <dbReference type="ChEBI" id="CHEBI:57540"/>
        <dbReference type="ChEBI" id="CHEBI:57945"/>
        <dbReference type="EC" id="7.1.1.2"/>
    </reaction>
</comment>
<feature type="non-terminal residue" evidence="17">
    <location>
        <position position="1"/>
    </location>
</feature>
<evidence type="ECO:0000256" key="4">
    <source>
        <dbReference type="ARBA" id="ARBA00021095"/>
    </source>
</evidence>
<geneLocation type="mitochondrion" evidence="17"/>
<feature type="non-terminal residue" evidence="17">
    <location>
        <position position="157"/>
    </location>
</feature>
<proteinExistence type="inferred from homology"/>
<evidence type="ECO:0000256" key="14">
    <source>
        <dbReference type="ARBA" id="ARBA00031019"/>
    </source>
</evidence>
<name>A0A220T305_9ANNE</name>
<evidence type="ECO:0000256" key="16">
    <source>
        <dbReference type="SAM" id="Phobius"/>
    </source>
</evidence>
<dbReference type="PANTHER" id="PTHR11435:SF1">
    <property type="entry name" value="NADH-UBIQUINONE OXIDOREDUCTASE CHAIN 6"/>
    <property type="match status" value="1"/>
</dbReference>
<dbReference type="PANTHER" id="PTHR11435">
    <property type="entry name" value="NADH UBIQUINONE OXIDOREDUCTASE SUBUNIT ND6"/>
    <property type="match status" value="1"/>
</dbReference>
<evidence type="ECO:0000256" key="8">
    <source>
        <dbReference type="ARBA" id="ARBA00022967"/>
    </source>
</evidence>
<dbReference type="EMBL" id="KY972532">
    <property type="protein sequence ID" value="ASK49918.1"/>
    <property type="molecule type" value="Genomic_DNA"/>
</dbReference>
<evidence type="ECO:0000313" key="17">
    <source>
        <dbReference type="EMBL" id="ASK49918.1"/>
    </source>
</evidence>
<dbReference type="GO" id="GO:0008137">
    <property type="term" value="F:NADH dehydrogenase (ubiquinone) activity"/>
    <property type="evidence" value="ECO:0007669"/>
    <property type="project" value="UniProtKB-EC"/>
</dbReference>
<dbReference type="AlphaFoldDB" id="A0A220T305"/>
<evidence type="ECO:0000256" key="5">
    <source>
        <dbReference type="ARBA" id="ARBA00022448"/>
    </source>
</evidence>
<evidence type="ECO:0000256" key="7">
    <source>
        <dbReference type="ARBA" id="ARBA00022692"/>
    </source>
</evidence>
<evidence type="ECO:0000256" key="15">
    <source>
        <dbReference type="ARBA" id="ARBA00049551"/>
    </source>
</evidence>
<protein>
    <recommendedName>
        <fullName evidence="4">NADH-ubiquinone oxidoreductase chain 6</fullName>
        <ecNumber evidence="3">7.1.1.2</ecNumber>
    </recommendedName>
    <alternativeName>
        <fullName evidence="14">NADH dehydrogenase subunit 6</fullName>
    </alternativeName>
</protein>
<dbReference type="InterPro" id="IPR050269">
    <property type="entry name" value="ComplexI_Subunit6"/>
</dbReference>
<dbReference type="EC" id="7.1.1.2" evidence="3"/>
<comment type="similarity">
    <text evidence="2">Belongs to the complex I subunit 6 family.</text>
</comment>
<evidence type="ECO:0000256" key="13">
    <source>
        <dbReference type="ARBA" id="ARBA00023136"/>
    </source>
</evidence>
<evidence type="ECO:0000256" key="6">
    <source>
        <dbReference type="ARBA" id="ARBA00022660"/>
    </source>
</evidence>
<organism evidence="17">
    <name type="scientific">Nephtys sp. AB-2017</name>
    <dbReference type="NCBI Taxonomy" id="2019427"/>
    <lineage>
        <taxon>Eukaryota</taxon>
        <taxon>Metazoa</taxon>
        <taxon>Spiralia</taxon>
        <taxon>Lophotrochozoa</taxon>
        <taxon>Annelida</taxon>
        <taxon>Polychaeta</taxon>
        <taxon>Errantia</taxon>
        <taxon>Phyllodocida</taxon>
        <taxon>Nephtyidae</taxon>
        <taxon>Nephtys</taxon>
    </lineage>
</organism>
<evidence type="ECO:0000256" key="10">
    <source>
        <dbReference type="ARBA" id="ARBA00022989"/>
    </source>
</evidence>
<gene>
    <name evidence="17" type="primary">NAD6</name>
</gene>